<dbReference type="PANTHER" id="PTHR10535">
    <property type="entry name" value="DNA-DIRECTED RNA POLYMERASES I, II, AND III SUBUNIT RPABC1"/>
    <property type="match status" value="1"/>
</dbReference>
<comment type="caution">
    <text evidence="8">The sequence shown here is derived from an EMBL/GenBank/DDBJ whole genome shotgun (WGS) entry which is preliminary data.</text>
</comment>
<feature type="domain" description="RNA polymerase Rpb5 N-terminal" evidence="7">
    <location>
        <begin position="6"/>
        <end position="91"/>
    </location>
</feature>
<evidence type="ECO:0000313" key="9">
    <source>
        <dbReference type="Proteomes" id="UP000320333"/>
    </source>
</evidence>
<dbReference type="PANTHER" id="PTHR10535:SF0">
    <property type="entry name" value="DNA-DIRECTED RNA POLYMERASES I, II, AND III SUBUNIT RPABC1"/>
    <property type="match status" value="1"/>
</dbReference>
<comment type="similarity">
    <text evidence="5">Belongs to the archaeal Rpo5/eukaryotic RPB5 RNA polymerase subunit family.</text>
</comment>
<evidence type="ECO:0000259" key="6">
    <source>
        <dbReference type="Pfam" id="PF01191"/>
    </source>
</evidence>
<dbReference type="Pfam" id="PF01191">
    <property type="entry name" value="RNA_pol_Rpb5_C"/>
    <property type="match status" value="1"/>
</dbReference>
<feature type="domain" description="RNA polymerase subunit H/Rpb5 C-terminal" evidence="6">
    <location>
        <begin position="134"/>
        <end position="183"/>
    </location>
</feature>
<dbReference type="GO" id="GO:0006366">
    <property type="term" value="P:transcription by RNA polymerase II"/>
    <property type="evidence" value="ECO:0007669"/>
    <property type="project" value="TreeGrafter"/>
</dbReference>
<dbReference type="GO" id="GO:0003677">
    <property type="term" value="F:DNA binding"/>
    <property type="evidence" value="ECO:0007669"/>
    <property type="project" value="InterPro"/>
</dbReference>
<dbReference type="InterPro" id="IPR035913">
    <property type="entry name" value="RPB5-like_sf"/>
</dbReference>
<evidence type="ECO:0000256" key="2">
    <source>
        <dbReference type="ARBA" id="ARBA00020809"/>
    </source>
</evidence>
<evidence type="ECO:0000259" key="7">
    <source>
        <dbReference type="Pfam" id="PF03871"/>
    </source>
</evidence>
<dbReference type="OrthoDB" id="248779at2759"/>
<evidence type="ECO:0000256" key="5">
    <source>
        <dbReference type="ARBA" id="ARBA00025765"/>
    </source>
</evidence>
<comment type="subcellular location">
    <subcellularLocation>
        <location evidence="1">Nucleus</location>
    </subcellularLocation>
</comment>
<dbReference type="AlphaFoldDB" id="A0A507EQH6"/>
<dbReference type="GO" id="GO:0003899">
    <property type="term" value="F:DNA-directed RNA polymerase activity"/>
    <property type="evidence" value="ECO:0007669"/>
    <property type="project" value="InterPro"/>
</dbReference>
<dbReference type="Gene3D" id="3.90.940.20">
    <property type="entry name" value="RPB5-like RNA polymerase subunit"/>
    <property type="match status" value="1"/>
</dbReference>
<dbReference type="GO" id="GO:0006362">
    <property type="term" value="P:transcription elongation by RNA polymerase I"/>
    <property type="evidence" value="ECO:0007669"/>
    <property type="project" value="TreeGrafter"/>
</dbReference>
<reference evidence="8 9" key="1">
    <citation type="journal article" date="2019" name="Sci. Rep.">
        <title>Comparative genomics of chytrid fungi reveal insights into the obligate biotrophic and pathogenic lifestyle of Synchytrium endobioticum.</title>
        <authorList>
            <person name="van de Vossenberg B.T.L.H."/>
            <person name="Warris S."/>
            <person name="Nguyen H.D.T."/>
            <person name="van Gent-Pelzer M.P.E."/>
            <person name="Joly D.L."/>
            <person name="van de Geest H.C."/>
            <person name="Bonants P.J.M."/>
            <person name="Smith D.S."/>
            <person name="Levesque C.A."/>
            <person name="van der Lee T.A.J."/>
        </authorList>
    </citation>
    <scope>NUCLEOTIDE SEQUENCE [LARGE SCALE GENOMIC DNA]</scope>
    <source>
        <strain evidence="8 9">CBS 675.73</strain>
    </source>
</reference>
<dbReference type="GO" id="GO:0005665">
    <property type="term" value="C:RNA polymerase II, core complex"/>
    <property type="evidence" value="ECO:0007669"/>
    <property type="project" value="TreeGrafter"/>
</dbReference>
<sequence>MESEDRDAVKLWRVHKTVHQMVNDRGFLVGEHELNMSLDQFKADHYRAQVIDRASLTFLVEHKDDHEQLLVFFTDEETVGIKPIKKVCERMMQQSIMKAILIYREKLTPSSNKVIMEMAPKYDIQLFKEAELMVNITHHSLVPKHMLLSKEEKATLLARYRLKDSQLPRIMQSDPVARYYGLK</sequence>
<dbReference type="SUPFAM" id="SSF53036">
    <property type="entry name" value="Eukaryotic RPB5 N-terminal domain"/>
    <property type="match status" value="1"/>
</dbReference>
<keyword evidence="9" id="KW-1185">Reference proteome</keyword>
<evidence type="ECO:0000256" key="4">
    <source>
        <dbReference type="ARBA" id="ARBA00023242"/>
    </source>
</evidence>
<dbReference type="GO" id="GO:0042797">
    <property type="term" value="P:tRNA transcription by RNA polymerase III"/>
    <property type="evidence" value="ECO:0007669"/>
    <property type="project" value="TreeGrafter"/>
</dbReference>
<dbReference type="InterPro" id="IPR005571">
    <property type="entry name" value="RNA_pol_Rpb5_N"/>
</dbReference>
<dbReference type="PIRSF" id="PIRSF000747">
    <property type="entry name" value="RPB5"/>
    <property type="match status" value="1"/>
</dbReference>
<dbReference type="InterPro" id="IPR036710">
    <property type="entry name" value="RNA_pol_Rpb5_N_sf"/>
</dbReference>
<keyword evidence="4" id="KW-0539">Nucleus</keyword>
<dbReference type="Gene3D" id="3.40.1340.10">
    <property type="entry name" value="RNA polymerase, Rpb5, N-terminal domain"/>
    <property type="match status" value="1"/>
</dbReference>
<dbReference type="GO" id="GO:0005666">
    <property type="term" value="C:RNA polymerase III complex"/>
    <property type="evidence" value="ECO:0007669"/>
    <property type="project" value="TreeGrafter"/>
</dbReference>
<accession>A0A507EQH6</accession>
<dbReference type="EMBL" id="QEAP01000483">
    <property type="protein sequence ID" value="TPX65526.1"/>
    <property type="molecule type" value="Genomic_DNA"/>
</dbReference>
<name>A0A507EQH6_9FUNG</name>
<evidence type="ECO:0000256" key="1">
    <source>
        <dbReference type="ARBA" id="ARBA00004123"/>
    </source>
</evidence>
<organism evidence="8 9">
    <name type="scientific">Chytriomyces confervae</name>
    <dbReference type="NCBI Taxonomy" id="246404"/>
    <lineage>
        <taxon>Eukaryota</taxon>
        <taxon>Fungi</taxon>
        <taxon>Fungi incertae sedis</taxon>
        <taxon>Chytridiomycota</taxon>
        <taxon>Chytridiomycota incertae sedis</taxon>
        <taxon>Chytridiomycetes</taxon>
        <taxon>Chytridiales</taxon>
        <taxon>Chytriomycetaceae</taxon>
        <taxon>Chytriomyces</taxon>
    </lineage>
</organism>
<protein>
    <recommendedName>
        <fullName evidence="2">DNA-directed RNA polymerases I, II, and III subunit RPABC1</fullName>
    </recommendedName>
</protein>
<dbReference type="Proteomes" id="UP000320333">
    <property type="component" value="Unassembled WGS sequence"/>
</dbReference>
<evidence type="ECO:0000256" key="3">
    <source>
        <dbReference type="ARBA" id="ARBA00023163"/>
    </source>
</evidence>
<keyword evidence="3" id="KW-0804">Transcription</keyword>
<gene>
    <name evidence="8" type="ORF">CcCBS67573_g08092</name>
</gene>
<dbReference type="SUPFAM" id="SSF55287">
    <property type="entry name" value="RPB5-like RNA polymerase subunit"/>
    <property type="match status" value="1"/>
</dbReference>
<dbReference type="InterPro" id="IPR014381">
    <property type="entry name" value="Arch_Rpo5/euc_Rpb5"/>
</dbReference>
<dbReference type="GO" id="GO:0005736">
    <property type="term" value="C:RNA polymerase I complex"/>
    <property type="evidence" value="ECO:0007669"/>
    <property type="project" value="TreeGrafter"/>
</dbReference>
<dbReference type="InterPro" id="IPR000783">
    <property type="entry name" value="RNA_pol_subH/Rpb5_C"/>
</dbReference>
<dbReference type="STRING" id="246404.A0A507EQH6"/>
<evidence type="ECO:0000313" key="8">
    <source>
        <dbReference type="EMBL" id="TPX65526.1"/>
    </source>
</evidence>
<dbReference type="Pfam" id="PF03871">
    <property type="entry name" value="RNA_pol_Rpb5_N"/>
    <property type="match status" value="1"/>
</dbReference>
<dbReference type="FunFam" id="3.40.1340.10:FF:000001">
    <property type="entry name" value="DNA-directed RNA polymerases I, II, and III subunit RPABC1"/>
    <property type="match status" value="1"/>
</dbReference>
<proteinExistence type="inferred from homology"/>